<feature type="transmembrane region" description="Helical" evidence="6">
    <location>
        <begin position="361"/>
        <end position="385"/>
    </location>
</feature>
<keyword evidence="2" id="KW-0813">Transport</keyword>
<dbReference type="InterPro" id="IPR011701">
    <property type="entry name" value="MFS"/>
</dbReference>
<evidence type="ECO:0000259" key="7">
    <source>
        <dbReference type="PROSITE" id="PS50850"/>
    </source>
</evidence>
<gene>
    <name evidence="9" type="ORF">C7453_101537</name>
    <name evidence="8" type="ORF">HLH32_02655</name>
</gene>
<dbReference type="InterPro" id="IPR044770">
    <property type="entry name" value="MFS_spinster-like"/>
</dbReference>
<proteinExistence type="predicted"/>
<comment type="caution">
    <text evidence="9">The sequence shown here is derived from an EMBL/GenBank/DDBJ whole genome shotgun (WGS) entry which is preliminary data.</text>
</comment>
<sequence length="431" mass="44627">MSISAARTPHPIPTTILFGCAYVLSFIDRQILSLMIGPVKADLHLNDFQFAILNGFAFALLYSVLSLPISMMADRFPRPPIIVGGLALWSVATIGCGLSNGFASLFICRMGVGIGEAALVPAVYSFLADIVPAARLGRIIALFSAGSFVGVGIAYLFGGMLMAMLQSGGVQGGGLAPWKLCFIAAGVPGLLLAVVIAIVVPEVAARGKTAVRSGLLQTGAFILDRKWLFLLHFLGYSCSAIMLFSLMSWSPAYLMRVMAMPHAAVGAIMSGIAILCGCGGVYTSGRLMDALTTKGVVIAPMIVGGMGMVSAALLFLVSVLCGAGHAGLVFFALAFFFASFPMAPSAVLIQTVTPHAMRAQVSAIMLLCNALIGLSGGSMLIGVLSDRVFTAPDGIRLSLAVVAIPASLAGALMVAATARLYAKRGRSPAQT</sequence>
<protein>
    <submittedName>
        <fullName evidence="8">MFS transporter</fullName>
    </submittedName>
    <submittedName>
        <fullName evidence="9">Putative MFS family arabinose efflux permease</fullName>
    </submittedName>
</protein>
<dbReference type="PANTHER" id="PTHR23505">
    <property type="entry name" value="SPINSTER"/>
    <property type="match status" value="1"/>
</dbReference>
<feature type="transmembrane region" description="Helical" evidence="6">
    <location>
        <begin position="81"/>
        <end position="100"/>
    </location>
</feature>
<feature type="transmembrane region" description="Helical" evidence="6">
    <location>
        <begin position="139"/>
        <end position="165"/>
    </location>
</feature>
<feature type="transmembrane region" description="Helical" evidence="6">
    <location>
        <begin position="259"/>
        <end position="283"/>
    </location>
</feature>
<dbReference type="InterPro" id="IPR020846">
    <property type="entry name" value="MFS_dom"/>
</dbReference>
<evidence type="ECO:0000256" key="1">
    <source>
        <dbReference type="ARBA" id="ARBA00004141"/>
    </source>
</evidence>
<keyword evidence="5 6" id="KW-0472">Membrane</keyword>
<evidence type="ECO:0000313" key="11">
    <source>
        <dbReference type="Proteomes" id="UP000562982"/>
    </source>
</evidence>
<name>A0A370GAB5_GLULI</name>
<accession>A0A370GAB5</accession>
<dbReference type="GO" id="GO:0016020">
    <property type="term" value="C:membrane"/>
    <property type="evidence" value="ECO:0007669"/>
    <property type="project" value="UniProtKB-SubCell"/>
</dbReference>
<dbReference type="RefSeq" id="WP_114725713.1">
    <property type="nucleotide sequence ID" value="NZ_BJMI01000010.1"/>
</dbReference>
<dbReference type="Proteomes" id="UP000254958">
    <property type="component" value="Unassembled WGS sequence"/>
</dbReference>
<dbReference type="Gene3D" id="1.20.1250.20">
    <property type="entry name" value="MFS general substrate transporter like domains"/>
    <property type="match status" value="1"/>
</dbReference>
<evidence type="ECO:0000256" key="2">
    <source>
        <dbReference type="ARBA" id="ARBA00022448"/>
    </source>
</evidence>
<dbReference type="PROSITE" id="PS50850">
    <property type="entry name" value="MFS"/>
    <property type="match status" value="1"/>
</dbReference>
<feature type="transmembrane region" description="Helical" evidence="6">
    <location>
        <begin position="295"/>
        <end position="320"/>
    </location>
</feature>
<evidence type="ECO:0000313" key="9">
    <source>
        <dbReference type="EMBL" id="RDI40738.1"/>
    </source>
</evidence>
<evidence type="ECO:0000256" key="5">
    <source>
        <dbReference type="ARBA" id="ARBA00023136"/>
    </source>
</evidence>
<dbReference type="AlphaFoldDB" id="A0A370GAB5"/>
<evidence type="ECO:0000313" key="8">
    <source>
        <dbReference type="EMBL" id="MBB2185300.1"/>
    </source>
</evidence>
<feature type="transmembrane region" description="Helical" evidence="6">
    <location>
        <begin position="48"/>
        <end position="69"/>
    </location>
</feature>
<feature type="transmembrane region" description="Helical" evidence="6">
    <location>
        <begin position="397"/>
        <end position="422"/>
    </location>
</feature>
<dbReference type="Proteomes" id="UP000562982">
    <property type="component" value="Unassembled WGS sequence"/>
</dbReference>
<dbReference type="InterPro" id="IPR036259">
    <property type="entry name" value="MFS_trans_sf"/>
</dbReference>
<dbReference type="Pfam" id="PF07690">
    <property type="entry name" value="MFS_1"/>
    <property type="match status" value="1"/>
</dbReference>
<evidence type="ECO:0000256" key="3">
    <source>
        <dbReference type="ARBA" id="ARBA00022692"/>
    </source>
</evidence>
<comment type="subcellular location">
    <subcellularLocation>
        <location evidence="1">Membrane</location>
        <topology evidence="1">Multi-pass membrane protein</topology>
    </subcellularLocation>
</comment>
<evidence type="ECO:0000256" key="6">
    <source>
        <dbReference type="SAM" id="Phobius"/>
    </source>
</evidence>
<dbReference type="PROSITE" id="PS51257">
    <property type="entry name" value="PROKAR_LIPOPROTEIN"/>
    <property type="match status" value="1"/>
</dbReference>
<dbReference type="PANTHER" id="PTHR23505:SF79">
    <property type="entry name" value="PROTEIN SPINSTER"/>
    <property type="match status" value="1"/>
</dbReference>
<feature type="transmembrane region" description="Helical" evidence="6">
    <location>
        <begin position="326"/>
        <end position="349"/>
    </location>
</feature>
<dbReference type="GO" id="GO:0022857">
    <property type="term" value="F:transmembrane transporter activity"/>
    <property type="evidence" value="ECO:0007669"/>
    <property type="project" value="InterPro"/>
</dbReference>
<reference evidence="8 11" key="2">
    <citation type="submission" date="2020-04" db="EMBL/GenBank/DDBJ databases">
        <title>Description of novel Gluconacetobacter.</title>
        <authorList>
            <person name="Sombolestani A."/>
        </authorList>
    </citation>
    <scope>NUCLEOTIDE SEQUENCE [LARGE SCALE GENOMIC DNA]</scope>
    <source>
        <strain evidence="8 11">LMG 1382</strain>
    </source>
</reference>
<dbReference type="EMBL" id="QQAW01000001">
    <property type="protein sequence ID" value="RDI40738.1"/>
    <property type="molecule type" value="Genomic_DNA"/>
</dbReference>
<organism evidence="9 10">
    <name type="scientific">Gluconacetobacter liquefaciens</name>
    <name type="common">Acetobacter liquefaciens</name>
    <dbReference type="NCBI Taxonomy" id="89584"/>
    <lineage>
        <taxon>Bacteria</taxon>
        <taxon>Pseudomonadati</taxon>
        <taxon>Pseudomonadota</taxon>
        <taxon>Alphaproteobacteria</taxon>
        <taxon>Acetobacterales</taxon>
        <taxon>Acetobacteraceae</taxon>
        <taxon>Gluconacetobacter</taxon>
    </lineage>
</organism>
<evidence type="ECO:0000313" key="10">
    <source>
        <dbReference type="Proteomes" id="UP000254958"/>
    </source>
</evidence>
<dbReference type="OrthoDB" id="6057322at2"/>
<keyword evidence="10" id="KW-1185">Reference proteome</keyword>
<keyword evidence="4 6" id="KW-1133">Transmembrane helix</keyword>
<dbReference type="SUPFAM" id="SSF103473">
    <property type="entry name" value="MFS general substrate transporter"/>
    <property type="match status" value="1"/>
</dbReference>
<evidence type="ECO:0000256" key="4">
    <source>
        <dbReference type="ARBA" id="ARBA00022989"/>
    </source>
</evidence>
<feature type="transmembrane region" description="Helical" evidence="6">
    <location>
        <begin position="177"/>
        <end position="200"/>
    </location>
</feature>
<reference evidence="9 10" key="1">
    <citation type="submission" date="2018-07" db="EMBL/GenBank/DDBJ databases">
        <title>Genomic Encyclopedia of Type Strains, Phase IV (KMG-IV): sequencing the most valuable type-strain genomes for metagenomic binning, comparative biology and taxonomic classification.</title>
        <authorList>
            <person name="Goeker M."/>
        </authorList>
    </citation>
    <scope>NUCLEOTIDE SEQUENCE [LARGE SCALE GENOMIC DNA]</scope>
    <source>
        <strain evidence="9 10">DSM 5603</strain>
    </source>
</reference>
<feature type="transmembrane region" description="Helical" evidence="6">
    <location>
        <begin position="227"/>
        <end position="247"/>
    </location>
</feature>
<dbReference type="EMBL" id="JABEQI010000001">
    <property type="protein sequence ID" value="MBB2185300.1"/>
    <property type="molecule type" value="Genomic_DNA"/>
</dbReference>
<feature type="domain" description="Major facilitator superfamily (MFS) profile" evidence="7">
    <location>
        <begin position="14"/>
        <end position="418"/>
    </location>
</feature>
<keyword evidence="3 6" id="KW-0812">Transmembrane</keyword>
<feature type="transmembrane region" description="Helical" evidence="6">
    <location>
        <begin position="12"/>
        <end position="36"/>
    </location>
</feature>